<keyword evidence="10" id="KW-1185">Reference proteome</keyword>
<evidence type="ECO:0000256" key="5">
    <source>
        <dbReference type="ARBA" id="ARBA00022989"/>
    </source>
</evidence>
<feature type="transmembrane region" description="Helical" evidence="7">
    <location>
        <begin position="57"/>
        <end position="77"/>
    </location>
</feature>
<dbReference type="InterPro" id="IPR032818">
    <property type="entry name" value="DedA-like"/>
</dbReference>
<evidence type="ECO:0000313" key="10">
    <source>
        <dbReference type="Proteomes" id="UP000521868"/>
    </source>
</evidence>
<dbReference type="Pfam" id="PF09335">
    <property type="entry name" value="VTT_dom"/>
    <property type="match status" value="1"/>
</dbReference>
<evidence type="ECO:0000256" key="7">
    <source>
        <dbReference type="RuleBase" id="RU367016"/>
    </source>
</evidence>
<reference evidence="9 10" key="1">
    <citation type="journal article" date="2020" name="Nature">
        <title>Bacterial chemolithoautotrophy via manganese oxidation.</title>
        <authorList>
            <person name="Yu H."/>
            <person name="Leadbetter J.R."/>
        </authorList>
    </citation>
    <scope>NUCLEOTIDE SEQUENCE [LARGE SCALE GENOMIC DNA]</scope>
    <source>
        <strain evidence="9 10">RBP-1</strain>
    </source>
</reference>
<keyword evidence="3 7" id="KW-1003">Cell membrane</keyword>
<dbReference type="GO" id="GO:0005886">
    <property type="term" value="C:plasma membrane"/>
    <property type="evidence" value="ECO:0007669"/>
    <property type="project" value="UniProtKB-SubCell"/>
</dbReference>
<comment type="subcellular location">
    <subcellularLocation>
        <location evidence="1 7">Cell membrane</location>
        <topology evidence="1 7">Multi-pass membrane protein</topology>
    </subcellularLocation>
</comment>
<evidence type="ECO:0000313" key="9">
    <source>
        <dbReference type="EMBL" id="NKE67986.1"/>
    </source>
</evidence>
<comment type="caution">
    <text evidence="9">The sequence shown here is derived from an EMBL/GenBank/DDBJ whole genome shotgun (WGS) entry which is preliminary data.</text>
</comment>
<name>A0A7X6I864_9BURK</name>
<keyword evidence="4 7" id="KW-0812">Transmembrane</keyword>
<evidence type="ECO:0000256" key="6">
    <source>
        <dbReference type="ARBA" id="ARBA00023136"/>
    </source>
</evidence>
<feature type="transmembrane region" description="Helical" evidence="7">
    <location>
        <begin position="142"/>
        <end position="161"/>
    </location>
</feature>
<comment type="similarity">
    <text evidence="2 7">Belongs to the DedA family.</text>
</comment>
<evidence type="ECO:0000256" key="2">
    <source>
        <dbReference type="ARBA" id="ARBA00010792"/>
    </source>
</evidence>
<accession>A0A7X6I864</accession>
<dbReference type="InterPro" id="IPR032816">
    <property type="entry name" value="VTT_dom"/>
</dbReference>
<dbReference type="RefSeq" id="WP_168109114.1">
    <property type="nucleotide sequence ID" value="NZ_VTOX01000008.1"/>
</dbReference>
<gene>
    <name evidence="9" type="ORF">RAMLITH_19365</name>
</gene>
<feature type="transmembrane region" description="Helical" evidence="7">
    <location>
        <begin position="181"/>
        <end position="199"/>
    </location>
</feature>
<evidence type="ECO:0000256" key="3">
    <source>
        <dbReference type="ARBA" id="ARBA00022475"/>
    </source>
</evidence>
<organism evidence="9 10">
    <name type="scientific">Ramlibacter lithotrophicus</name>
    <dbReference type="NCBI Taxonomy" id="2606681"/>
    <lineage>
        <taxon>Bacteria</taxon>
        <taxon>Pseudomonadati</taxon>
        <taxon>Pseudomonadota</taxon>
        <taxon>Betaproteobacteria</taxon>
        <taxon>Burkholderiales</taxon>
        <taxon>Comamonadaceae</taxon>
        <taxon>Ramlibacter</taxon>
    </lineage>
</organism>
<evidence type="ECO:0000259" key="8">
    <source>
        <dbReference type="Pfam" id="PF09335"/>
    </source>
</evidence>
<dbReference type="PANTHER" id="PTHR30353:SF15">
    <property type="entry name" value="INNER MEMBRANE PROTEIN YABI"/>
    <property type="match status" value="1"/>
</dbReference>
<dbReference type="PANTHER" id="PTHR30353">
    <property type="entry name" value="INNER MEMBRANE PROTEIN DEDA-RELATED"/>
    <property type="match status" value="1"/>
</dbReference>
<feature type="transmembrane region" description="Helical" evidence="7">
    <location>
        <begin position="20"/>
        <end position="50"/>
    </location>
</feature>
<keyword evidence="6 7" id="KW-0472">Membrane</keyword>
<protein>
    <submittedName>
        <fullName evidence="9">DedA family protein</fullName>
    </submittedName>
</protein>
<dbReference type="EMBL" id="VTOX01000008">
    <property type="protein sequence ID" value="NKE67986.1"/>
    <property type="molecule type" value="Genomic_DNA"/>
</dbReference>
<dbReference type="AlphaFoldDB" id="A0A7X6I864"/>
<evidence type="ECO:0000256" key="1">
    <source>
        <dbReference type="ARBA" id="ARBA00004651"/>
    </source>
</evidence>
<sequence>MSTMESVMAFLQSLQGLPAYGLLFGALAASGFGLPINEDILLLVAAALTLRGVMEPVPLIAVAWCGLLTADALVFHWGHRFGAPLLRHRAAQRVLPAARLAAMQERMRRWGPASIFAVRFMPGMRTALFFAAGSLRIPYRHLFVFDGAAALVELPLLVYGVRYVGGRWQDILAGVQRFQAVLIPAALLLAASAVLLFLWRRRGRPPRQ</sequence>
<proteinExistence type="inferred from homology"/>
<keyword evidence="5 7" id="KW-1133">Transmembrane helix</keyword>
<evidence type="ECO:0000256" key="4">
    <source>
        <dbReference type="ARBA" id="ARBA00022692"/>
    </source>
</evidence>
<feature type="domain" description="VTT" evidence="8">
    <location>
        <begin position="39"/>
        <end position="161"/>
    </location>
</feature>
<dbReference type="Proteomes" id="UP000521868">
    <property type="component" value="Unassembled WGS sequence"/>
</dbReference>